<sequence>MEGQSLLKVDNKSQLLLAEKDFKISIPDEARMEIQQFSHQVYAAVINSPAALLRMLISLVRKLDFNIFGLKDCLESLNKCLLEPKHDGKGDERKKTDFHKLVVVSLGTGAPNERDRLEVGDGEWGIGDWLWHDDNSHPLLDILMTAADESTEMYVSNIFQYSGLEHNYTRLQASLTLKDAIMDDPSQNNLENLKKIGEDLATKNDAKLEALARRLIDIRKARQ</sequence>
<dbReference type="Proteomes" id="UP001314170">
    <property type="component" value="Unassembled WGS sequence"/>
</dbReference>
<dbReference type="AlphaFoldDB" id="A0AAV1RZS2"/>
<comment type="caution">
    <text evidence="2">The sequence shown here is derived from an EMBL/GenBank/DDBJ whole genome shotgun (WGS) entry which is preliminary data.</text>
</comment>
<organism evidence="2 3">
    <name type="scientific">Dovyalis caffra</name>
    <dbReference type="NCBI Taxonomy" id="77055"/>
    <lineage>
        <taxon>Eukaryota</taxon>
        <taxon>Viridiplantae</taxon>
        <taxon>Streptophyta</taxon>
        <taxon>Embryophyta</taxon>
        <taxon>Tracheophyta</taxon>
        <taxon>Spermatophyta</taxon>
        <taxon>Magnoliopsida</taxon>
        <taxon>eudicotyledons</taxon>
        <taxon>Gunneridae</taxon>
        <taxon>Pentapetalae</taxon>
        <taxon>rosids</taxon>
        <taxon>fabids</taxon>
        <taxon>Malpighiales</taxon>
        <taxon>Salicaceae</taxon>
        <taxon>Flacourtieae</taxon>
        <taxon>Dovyalis</taxon>
    </lineage>
</organism>
<dbReference type="PANTHER" id="PTHR32176">
    <property type="entry name" value="XYLOSE ISOMERASE"/>
    <property type="match status" value="1"/>
</dbReference>
<keyword evidence="3" id="KW-1185">Reference proteome</keyword>
<evidence type="ECO:0000256" key="1">
    <source>
        <dbReference type="ARBA" id="ARBA00022963"/>
    </source>
</evidence>
<evidence type="ECO:0000313" key="2">
    <source>
        <dbReference type="EMBL" id="CAK7341071.1"/>
    </source>
</evidence>
<dbReference type="EMBL" id="CAWUPB010001160">
    <property type="protein sequence ID" value="CAK7341071.1"/>
    <property type="molecule type" value="Genomic_DNA"/>
</dbReference>
<dbReference type="GO" id="GO:0047372">
    <property type="term" value="F:monoacylglycerol lipase activity"/>
    <property type="evidence" value="ECO:0007669"/>
    <property type="project" value="TreeGrafter"/>
</dbReference>
<proteinExistence type="predicted"/>
<reference evidence="2 3" key="1">
    <citation type="submission" date="2024-01" db="EMBL/GenBank/DDBJ databases">
        <authorList>
            <person name="Waweru B."/>
        </authorList>
    </citation>
    <scope>NUCLEOTIDE SEQUENCE [LARGE SCALE GENOMIC DNA]</scope>
</reference>
<name>A0AAV1RZS2_9ROSI</name>
<keyword evidence="1" id="KW-0443">Lipid metabolism</keyword>
<dbReference type="GO" id="GO:0004620">
    <property type="term" value="F:phospholipase activity"/>
    <property type="evidence" value="ECO:0007669"/>
    <property type="project" value="TreeGrafter"/>
</dbReference>
<dbReference type="SUPFAM" id="SSF52151">
    <property type="entry name" value="FabD/lysophospholipase-like"/>
    <property type="match status" value="1"/>
</dbReference>
<protein>
    <submittedName>
        <fullName evidence="2">Uncharacterized protein</fullName>
    </submittedName>
</protein>
<dbReference type="GO" id="GO:0016042">
    <property type="term" value="P:lipid catabolic process"/>
    <property type="evidence" value="ECO:0007669"/>
    <property type="project" value="UniProtKB-KW"/>
</dbReference>
<dbReference type="Gene3D" id="3.40.1090.10">
    <property type="entry name" value="Cytosolic phospholipase A2 catalytic domain"/>
    <property type="match status" value="1"/>
</dbReference>
<evidence type="ECO:0000313" key="3">
    <source>
        <dbReference type="Proteomes" id="UP001314170"/>
    </source>
</evidence>
<dbReference type="InterPro" id="IPR016035">
    <property type="entry name" value="Acyl_Trfase/lysoPLipase"/>
</dbReference>
<keyword evidence="1" id="KW-0442">Lipid degradation</keyword>
<gene>
    <name evidence="2" type="ORF">DCAF_LOCUS16099</name>
</gene>
<accession>A0AAV1RZS2</accession>
<dbReference type="PANTHER" id="PTHR32176:SF116">
    <property type="entry name" value="PATATIN"/>
    <property type="match status" value="1"/>
</dbReference>